<feature type="region of interest" description="Disordered" evidence="1">
    <location>
        <begin position="166"/>
        <end position="186"/>
    </location>
</feature>
<gene>
    <name evidence="3" type="ORF">E6K80_14995</name>
</gene>
<evidence type="ECO:0008006" key="5">
    <source>
        <dbReference type="Google" id="ProtNLM"/>
    </source>
</evidence>
<dbReference type="Proteomes" id="UP000319836">
    <property type="component" value="Unassembled WGS sequence"/>
</dbReference>
<evidence type="ECO:0000256" key="1">
    <source>
        <dbReference type="SAM" id="MobiDB-lite"/>
    </source>
</evidence>
<dbReference type="AlphaFoldDB" id="A0A538TW01"/>
<keyword evidence="2" id="KW-1133">Transmembrane helix</keyword>
<dbReference type="EMBL" id="VBPA01000434">
    <property type="protein sequence ID" value="TMQ67771.1"/>
    <property type="molecule type" value="Genomic_DNA"/>
</dbReference>
<keyword evidence="2" id="KW-0812">Transmembrane</keyword>
<name>A0A538TW01_UNCEI</name>
<proteinExistence type="predicted"/>
<feature type="transmembrane region" description="Helical" evidence="2">
    <location>
        <begin position="309"/>
        <end position="329"/>
    </location>
</feature>
<accession>A0A538TW01</accession>
<evidence type="ECO:0000256" key="2">
    <source>
        <dbReference type="SAM" id="Phobius"/>
    </source>
</evidence>
<evidence type="ECO:0000313" key="4">
    <source>
        <dbReference type="Proteomes" id="UP000319836"/>
    </source>
</evidence>
<sequence>MIEQLRSQYRPDDWLRVTMGSTQLELRTRQIDQEGLSGLKARGRDRRRLVAYTSDRSSRGLLGWSSISRIDELHTQSRIGHFSGFVTGGIAGANVGQPFVGAVVGGFLGAWLGGRIGDHFVKIRTLYIAKPLPPRSSTAAATSQEVGSTVPDSAAAALTPDSAAAAPSTDSLVAPQTPVSSPSPPVDTFAPSHLVLRASQRITPRNLLRIDADFGRFQGYALRIGPRGLEGLRADRNSQSLQNPPSGLVGWDRIDRLEKRGRSAGRGAIAGGVTFGLLGGMVGAAAVSVANGDEKPGTAFVEGALAGGAFGAVLGGLIGLAIPAWHVVYKRPTELARSSGR</sequence>
<feature type="transmembrane region" description="Helical" evidence="2">
    <location>
        <begin position="268"/>
        <end position="289"/>
    </location>
</feature>
<organism evidence="3 4">
    <name type="scientific">Eiseniibacteriota bacterium</name>
    <dbReference type="NCBI Taxonomy" id="2212470"/>
    <lineage>
        <taxon>Bacteria</taxon>
        <taxon>Candidatus Eiseniibacteriota</taxon>
    </lineage>
</organism>
<evidence type="ECO:0000313" key="3">
    <source>
        <dbReference type="EMBL" id="TMQ67771.1"/>
    </source>
</evidence>
<comment type="caution">
    <text evidence="3">The sequence shown here is derived from an EMBL/GenBank/DDBJ whole genome shotgun (WGS) entry which is preliminary data.</text>
</comment>
<reference evidence="3 4" key="1">
    <citation type="journal article" date="2019" name="Nat. Microbiol.">
        <title>Mediterranean grassland soil C-N compound turnover is dependent on rainfall and depth, and is mediated by genomically divergent microorganisms.</title>
        <authorList>
            <person name="Diamond S."/>
            <person name="Andeer P.F."/>
            <person name="Li Z."/>
            <person name="Crits-Christoph A."/>
            <person name="Burstein D."/>
            <person name="Anantharaman K."/>
            <person name="Lane K.R."/>
            <person name="Thomas B.C."/>
            <person name="Pan C."/>
            <person name="Northen T.R."/>
            <person name="Banfield J.F."/>
        </authorList>
    </citation>
    <scope>NUCLEOTIDE SEQUENCE [LARGE SCALE GENOMIC DNA]</scope>
    <source>
        <strain evidence="3">WS_10</strain>
    </source>
</reference>
<keyword evidence="2" id="KW-0472">Membrane</keyword>
<protein>
    <recommendedName>
        <fullName evidence="5">Glycine zipper domain-containing protein</fullName>
    </recommendedName>
</protein>